<feature type="compositionally biased region" description="Basic and acidic residues" evidence="1">
    <location>
        <begin position="31"/>
        <end position="43"/>
    </location>
</feature>
<evidence type="ECO:0000313" key="2">
    <source>
        <dbReference type="EMBL" id="SEP46476.1"/>
    </source>
</evidence>
<reference evidence="3" key="1">
    <citation type="submission" date="2016-10" db="EMBL/GenBank/DDBJ databases">
        <authorList>
            <person name="Varghese N."/>
            <person name="Submissions S."/>
        </authorList>
    </citation>
    <scope>NUCLEOTIDE SEQUENCE [LARGE SCALE GENOMIC DNA]</scope>
    <source>
        <strain evidence="3">DSM 44993</strain>
    </source>
</reference>
<accession>A0A1H8Y321</accession>
<gene>
    <name evidence="2" type="ORF">SAMN04489732_110264</name>
</gene>
<protein>
    <submittedName>
        <fullName evidence="2">Uncharacterized protein</fullName>
    </submittedName>
</protein>
<dbReference type="Proteomes" id="UP000198582">
    <property type="component" value="Unassembled WGS sequence"/>
</dbReference>
<evidence type="ECO:0000256" key="1">
    <source>
        <dbReference type="SAM" id="MobiDB-lite"/>
    </source>
</evidence>
<organism evidence="2 3">
    <name type="scientific">Amycolatopsis saalfeldensis</name>
    <dbReference type="NCBI Taxonomy" id="394193"/>
    <lineage>
        <taxon>Bacteria</taxon>
        <taxon>Bacillati</taxon>
        <taxon>Actinomycetota</taxon>
        <taxon>Actinomycetes</taxon>
        <taxon>Pseudonocardiales</taxon>
        <taxon>Pseudonocardiaceae</taxon>
        <taxon>Amycolatopsis</taxon>
    </lineage>
</organism>
<evidence type="ECO:0000313" key="3">
    <source>
        <dbReference type="Proteomes" id="UP000198582"/>
    </source>
</evidence>
<dbReference type="AlphaFoldDB" id="A0A1H8Y321"/>
<proteinExistence type="predicted"/>
<feature type="region of interest" description="Disordered" evidence="1">
    <location>
        <begin position="31"/>
        <end position="50"/>
    </location>
</feature>
<keyword evidence="3" id="KW-1185">Reference proteome</keyword>
<dbReference type="STRING" id="394193.SAMN04489732_110264"/>
<name>A0A1H8Y321_9PSEU</name>
<sequence length="50" mass="5327">MAPETPTQAGLAETRALRDDLSMGLFSRLCDPIDDRQAPDSERASGPAVP</sequence>
<dbReference type="EMBL" id="FOEF01000010">
    <property type="protein sequence ID" value="SEP46476.1"/>
    <property type="molecule type" value="Genomic_DNA"/>
</dbReference>
<dbReference type="RefSeq" id="WP_177231512.1">
    <property type="nucleotide sequence ID" value="NZ_FOEF01000010.1"/>
</dbReference>